<name>A0AAV5T206_9BILA</name>
<dbReference type="AlphaFoldDB" id="A0AAV5T206"/>
<feature type="transmembrane region" description="Helical" evidence="1">
    <location>
        <begin position="79"/>
        <end position="97"/>
    </location>
</feature>
<proteinExistence type="predicted"/>
<feature type="transmembrane region" description="Helical" evidence="1">
    <location>
        <begin position="138"/>
        <end position="161"/>
    </location>
</feature>
<accession>A0AAV5T206</accession>
<feature type="chain" id="PRO_5043854046" description="Secreted protein" evidence="2">
    <location>
        <begin position="28"/>
        <end position="163"/>
    </location>
</feature>
<comment type="caution">
    <text evidence="3">The sequence shown here is derived from an EMBL/GenBank/DDBJ whole genome shotgun (WGS) entry which is preliminary data.</text>
</comment>
<dbReference type="EMBL" id="BTSX01000003">
    <property type="protein sequence ID" value="GMS88223.1"/>
    <property type="molecule type" value="Genomic_DNA"/>
</dbReference>
<evidence type="ECO:0000313" key="3">
    <source>
        <dbReference type="EMBL" id="GMS88223.1"/>
    </source>
</evidence>
<keyword evidence="2" id="KW-0732">Signal</keyword>
<keyword evidence="1" id="KW-1133">Transmembrane helix</keyword>
<reference evidence="3" key="1">
    <citation type="submission" date="2023-10" db="EMBL/GenBank/DDBJ databases">
        <title>Genome assembly of Pristionchus species.</title>
        <authorList>
            <person name="Yoshida K."/>
            <person name="Sommer R.J."/>
        </authorList>
    </citation>
    <scope>NUCLEOTIDE SEQUENCE</scope>
    <source>
        <strain evidence="3">RS0144</strain>
    </source>
</reference>
<protein>
    <recommendedName>
        <fullName evidence="5">Secreted protein</fullName>
    </recommendedName>
</protein>
<keyword evidence="1" id="KW-0812">Transmembrane</keyword>
<keyword evidence="4" id="KW-1185">Reference proteome</keyword>
<evidence type="ECO:0008006" key="5">
    <source>
        <dbReference type="Google" id="ProtNLM"/>
    </source>
</evidence>
<sequence>MVGSRAALVGHAHVLLVVLEHLLRVETVDLLEGQNRRAGVVHLEHEKLLSSLSGRHSEDLLQFQVLVLVFLARGRLHRLAALLLFLSTLLSLAFKLHDELGTRRVVLILPRGLVERETLPLQKVLHLAVLVHPLVEDLLHGVLLAIVVVALVLLLLAALLAHD</sequence>
<gene>
    <name evidence="3" type="ORF">PENTCL1PPCAC_10398</name>
</gene>
<keyword evidence="1" id="KW-0472">Membrane</keyword>
<evidence type="ECO:0000256" key="1">
    <source>
        <dbReference type="SAM" id="Phobius"/>
    </source>
</evidence>
<dbReference type="Proteomes" id="UP001432027">
    <property type="component" value="Unassembled WGS sequence"/>
</dbReference>
<feature type="signal peptide" evidence="2">
    <location>
        <begin position="1"/>
        <end position="27"/>
    </location>
</feature>
<evidence type="ECO:0000313" key="4">
    <source>
        <dbReference type="Proteomes" id="UP001432027"/>
    </source>
</evidence>
<feature type="non-terminal residue" evidence="3">
    <location>
        <position position="163"/>
    </location>
</feature>
<evidence type="ECO:0000256" key="2">
    <source>
        <dbReference type="SAM" id="SignalP"/>
    </source>
</evidence>
<organism evidence="3 4">
    <name type="scientific">Pristionchus entomophagus</name>
    <dbReference type="NCBI Taxonomy" id="358040"/>
    <lineage>
        <taxon>Eukaryota</taxon>
        <taxon>Metazoa</taxon>
        <taxon>Ecdysozoa</taxon>
        <taxon>Nematoda</taxon>
        <taxon>Chromadorea</taxon>
        <taxon>Rhabditida</taxon>
        <taxon>Rhabditina</taxon>
        <taxon>Diplogasteromorpha</taxon>
        <taxon>Diplogasteroidea</taxon>
        <taxon>Neodiplogasteridae</taxon>
        <taxon>Pristionchus</taxon>
    </lineage>
</organism>